<keyword evidence="1" id="KW-0482">Metalloprotease</keyword>
<name>A0A1G8TTC2_9RHOB</name>
<dbReference type="PIRSF" id="PIRSF012702">
    <property type="entry name" value="UCP012702"/>
    <property type="match status" value="1"/>
</dbReference>
<organism evidence="4 5">
    <name type="scientific">Lutimaribacter saemankumensis</name>
    <dbReference type="NCBI Taxonomy" id="490829"/>
    <lineage>
        <taxon>Bacteria</taxon>
        <taxon>Pseudomonadati</taxon>
        <taxon>Pseudomonadota</taxon>
        <taxon>Alphaproteobacteria</taxon>
        <taxon>Rhodobacterales</taxon>
        <taxon>Roseobacteraceae</taxon>
        <taxon>Lutimaribacter</taxon>
    </lineage>
</organism>
<evidence type="ECO:0000259" key="3">
    <source>
        <dbReference type="Pfam" id="PF07364"/>
    </source>
</evidence>
<dbReference type="InterPro" id="IPR009197">
    <property type="entry name" value="MlrC"/>
</dbReference>
<dbReference type="Pfam" id="PF07364">
    <property type="entry name" value="DUF1485"/>
    <property type="match status" value="1"/>
</dbReference>
<dbReference type="Proteomes" id="UP000199340">
    <property type="component" value="Unassembled WGS sequence"/>
</dbReference>
<dbReference type="OrthoDB" id="9782658at2"/>
<dbReference type="Pfam" id="PF07171">
    <property type="entry name" value="MlrC_C"/>
    <property type="match status" value="1"/>
</dbReference>
<dbReference type="GO" id="GO:0008237">
    <property type="term" value="F:metallopeptidase activity"/>
    <property type="evidence" value="ECO:0007669"/>
    <property type="project" value="UniProtKB-KW"/>
</dbReference>
<comment type="cofactor">
    <cofactor evidence="1">
        <name>Zn(2+)</name>
        <dbReference type="ChEBI" id="CHEBI:29105"/>
    </cofactor>
    <text evidence="1">Binds 1 zinc ion per subunit.</text>
</comment>
<keyword evidence="1" id="KW-0479">Metal-binding</keyword>
<dbReference type="STRING" id="490829.SAMN05421850_1304"/>
<comment type="similarity">
    <text evidence="1">Belongs to the peptidase M81 family.</text>
</comment>
<feature type="domain" description="Microcystin LR degradation protein MlrC C-terminal" evidence="2">
    <location>
        <begin position="298"/>
        <end position="471"/>
    </location>
</feature>
<reference evidence="4 5" key="1">
    <citation type="submission" date="2016-10" db="EMBL/GenBank/DDBJ databases">
        <authorList>
            <person name="de Groot N.N."/>
        </authorList>
    </citation>
    <scope>NUCLEOTIDE SEQUENCE [LARGE SCALE GENOMIC DNA]</scope>
    <source>
        <strain evidence="4 5">DSM 28010</strain>
    </source>
</reference>
<evidence type="ECO:0000256" key="1">
    <source>
        <dbReference type="PIRNR" id="PIRNR012702"/>
    </source>
</evidence>
<gene>
    <name evidence="4" type="ORF">SAMN05421850_1304</name>
</gene>
<sequence>MKLFCATLFTESNCFVNLPTSLETFRRGHILPGACPTDTPPSGAEMMYAAKRRAATGAFDLIEGSCFRAAPAGQTSAEAYRVMRDQICDELRAALPVDGVILGMHGGMMVYGTPDAEGDFLDHVRAVVGPDVVIGVEFDLHSIVNARRLKSADVIVLYKEYPHTDMVEQADKVIDIVTDTIGGRLAPVASLYDCRQIDTYPTSAPEMRRFVEHMIAIEQSDSKVVSISMVHGFVYNDTQDLSTRILVYTNGDKAHGDALARDLGEMVISMRGRTASPLLSIDAAIDAALAAPQGPVVIADPTDNAGGGAPSDNTDILKRLIERDVRKVAFGPIWDPIAVRIAIDSGLGAEIDLRIGGKVARTSGTALDCRVVVTGIQRNGWQLFGSSHASTGESVALSLNGLDVVLTSERTQAFSPDLFSQVGIDVTERQAVFLKSVNHFMSGFGALAKQVLYVDGNGPLKRDYSKLTYRNVRHPYWPADEKSSGEMVF</sequence>
<dbReference type="InterPro" id="IPR010799">
    <property type="entry name" value="MlrC_C"/>
</dbReference>
<keyword evidence="5" id="KW-1185">Reference proteome</keyword>
<dbReference type="InterPro" id="IPR015995">
    <property type="entry name" value="MlrC_N"/>
</dbReference>
<dbReference type="AlphaFoldDB" id="A0A1G8TTC2"/>
<proteinExistence type="inferred from homology"/>
<keyword evidence="1" id="KW-0378">Hydrolase</keyword>
<feature type="domain" description="Microcystin LR degradation protein MlrC N-terminal" evidence="3">
    <location>
        <begin position="3"/>
        <end position="288"/>
    </location>
</feature>
<keyword evidence="1" id="KW-0645">Protease</keyword>
<comment type="function">
    <text evidence="1">Involved in peptidolytic degradation of cyclic heptapeptide hepatotoxin microcystin (MC).</text>
</comment>
<accession>A0A1G8TTC2</accession>
<evidence type="ECO:0000313" key="5">
    <source>
        <dbReference type="Proteomes" id="UP000199340"/>
    </source>
</evidence>
<dbReference type="RefSeq" id="WP_090030806.1">
    <property type="nucleotide sequence ID" value="NZ_FNEB01000030.1"/>
</dbReference>
<evidence type="ECO:0000259" key="2">
    <source>
        <dbReference type="Pfam" id="PF07171"/>
    </source>
</evidence>
<dbReference type="EMBL" id="FNEB01000030">
    <property type="protein sequence ID" value="SDJ43970.1"/>
    <property type="molecule type" value="Genomic_DNA"/>
</dbReference>
<dbReference type="GO" id="GO:0006508">
    <property type="term" value="P:proteolysis"/>
    <property type="evidence" value="ECO:0007669"/>
    <property type="project" value="UniProtKB-KW"/>
</dbReference>
<dbReference type="GO" id="GO:0046872">
    <property type="term" value="F:metal ion binding"/>
    <property type="evidence" value="ECO:0007669"/>
    <property type="project" value="UniProtKB-KW"/>
</dbReference>
<protein>
    <recommendedName>
        <fullName evidence="1">Microcystinase C</fullName>
        <shortName evidence="1">MlrC</shortName>
    </recommendedName>
</protein>
<evidence type="ECO:0000313" key="4">
    <source>
        <dbReference type="EMBL" id="SDJ43970.1"/>
    </source>
</evidence>